<evidence type="ECO:0000256" key="1">
    <source>
        <dbReference type="PROSITE-ProRule" id="PRU00409"/>
    </source>
</evidence>
<reference evidence="3 4" key="1">
    <citation type="submission" date="2020-07" db="EMBL/GenBank/DDBJ databases">
        <title>Sequencing the genomes of 1000 actinobacteria strains.</title>
        <authorList>
            <person name="Klenk H.-P."/>
        </authorList>
    </citation>
    <scope>NUCLEOTIDE SEQUENCE [LARGE SCALE GENOMIC DNA]</scope>
    <source>
        <strain evidence="3 4">DSM 19970</strain>
    </source>
</reference>
<dbReference type="SUPFAM" id="SSF56059">
    <property type="entry name" value="Glutathione synthetase ATP-binding domain-like"/>
    <property type="match status" value="1"/>
</dbReference>
<evidence type="ECO:0000259" key="2">
    <source>
        <dbReference type="PROSITE" id="PS50975"/>
    </source>
</evidence>
<comment type="caution">
    <text evidence="3">The sequence shown here is derived from an EMBL/GenBank/DDBJ whole genome shotgun (WGS) entry which is preliminary data.</text>
</comment>
<feature type="domain" description="ATP-grasp" evidence="2">
    <location>
        <begin position="92"/>
        <end position="288"/>
    </location>
</feature>
<dbReference type="RefSeq" id="WP_062075400.1">
    <property type="nucleotide sequence ID" value="NZ_BBRC01000008.1"/>
</dbReference>
<dbReference type="PANTHER" id="PTHR39217">
    <property type="match status" value="1"/>
</dbReference>
<organism evidence="3 4">
    <name type="scientific">Demequina lutea</name>
    <dbReference type="NCBI Taxonomy" id="431489"/>
    <lineage>
        <taxon>Bacteria</taxon>
        <taxon>Bacillati</taxon>
        <taxon>Actinomycetota</taxon>
        <taxon>Actinomycetes</taxon>
        <taxon>Micrococcales</taxon>
        <taxon>Demequinaceae</taxon>
        <taxon>Demequina</taxon>
    </lineage>
</organism>
<dbReference type="AlphaFoldDB" id="A0A7Y9Z9D9"/>
<dbReference type="PROSITE" id="PS50975">
    <property type="entry name" value="ATP_GRASP"/>
    <property type="match status" value="1"/>
</dbReference>
<keyword evidence="1" id="KW-0547">Nucleotide-binding</keyword>
<protein>
    <submittedName>
        <fullName evidence="3">Glutathione synthase/RimK-type ligase-like ATP-grasp enzyme</fullName>
    </submittedName>
</protein>
<keyword evidence="3" id="KW-0436">Ligase</keyword>
<sequence>MSPRIAFVTSRELPHPDIDEQLLLPLVPGAALIAWEDETVDWASYDAAIVRSTWNYTDHLEDFLVWAERVDSLTRLINPLSVIRWNTDKRYLAQLERGGFAVVPTVYVAPGQVAPEAALAGRIVVKPTVGAGSKGATLIRDDADVALTHVAALHAAGKTAMIQPYLDKVDTLGETALVYVGGEFSHAARKAPILSRAMEWSTGLYADEEIVSATATADERSLADAIVAALPTLVEGGGDIAYARVDLLPTASGPVVLELELTEPSLFLSVDQAAPARAAAAFVAHVVGGAARS</sequence>
<dbReference type="InterPro" id="IPR053191">
    <property type="entry name" value="DcsG_Biosynth_Enzyme"/>
</dbReference>
<dbReference type="GO" id="GO:0046872">
    <property type="term" value="F:metal ion binding"/>
    <property type="evidence" value="ECO:0007669"/>
    <property type="project" value="InterPro"/>
</dbReference>
<keyword evidence="4" id="KW-1185">Reference proteome</keyword>
<accession>A0A7Y9Z9D9</accession>
<dbReference type="EMBL" id="JACBZO010000001">
    <property type="protein sequence ID" value="NYI40058.1"/>
    <property type="molecule type" value="Genomic_DNA"/>
</dbReference>
<keyword evidence="1" id="KW-0067">ATP-binding</keyword>
<gene>
    <name evidence="3" type="ORF">BKA03_000177</name>
</gene>
<dbReference type="GO" id="GO:0005524">
    <property type="term" value="F:ATP binding"/>
    <property type="evidence" value="ECO:0007669"/>
    <property type="project" value="UniProtKB-UniRule"/>
</dbReference>
<dbReference type="PANTHER" id="PTHR39217:SF1">
    <property type="entry name" value="GLUTATHIONE SYNTHETASE"/>
    <property type="match status" value="1"/>
</dbReference>
<name>A0A7Y9Z9D9_9MICO</name>
<dbReference type="GO" id="GO:0016874">
    <property type="term" value="F:ligase activity"/>
    <property type="evidence" value="ECO:0007669"/>
    <property type="project" value="UniProtKB-KW"/>
</dbReference>
<proteinExistence type="predicted"/>
<evidence type="ECO:0000313" key="4">
    <source>
        <dbReference type="Proteomes" id="UP000547973"/>
    </source>
</evidence>
<dbReference type="Proteomes" id="UP000547973">
    <property type="component" value="Unassembled WGS sequence"/>
</dbReference>
<dbReference type="OrthoDB" id="3373978at2"/>
<dbReference type="InterPro" id="IPR011761">
    <property type="entry name" value="ATP-grasp"/>
</dbReference>
<evidence type="ECO:0000313" key="3">
    <source>
        <dbReference type="EMBL" id="NYI40058.1"/>
    </source>
</evidence>